<protein>
    <submittedName>
        <fullName evidence="1">Putative dNA-directed RNA polymerase subunit beta</fullName>
    </submittedName>
</protein>
<organism evidence="1">
    <name type="scientific">Chlamydia pneumoniae</name>
    <name type="common">Chlamydophila pneumoniae</name>
    <dbReference type="NCBI Taxonomy" id="83558"/>
    <lineage>
        <taxon>Bacteria</taxon>
        <taxon>Pseudomonadati</taxon>
        <taxon>Chlamydiota</taxon>
        <taxon>Chlamydiia</taxon>
        <taxon>Chlamydiales</taxon>
        <taxon>Chlamydiaceae</taxon>
        <taxon>Chlamydia/Chlamydophila group</taxon>
        <taxon>Chlamydia</taxon>
    </lineage>
</organism>
<keyword evidence="1" id="KW-0240">DNA-directed RNA polymerase</keyword>
<dbReference type="GO" id="GO:0000428">
    <property type="term" value="C:DNA-directed RNA polymerase complex"/>
    <property type="evidence" value="ECO:0007669"/>
    <property type="project" value="UniProtKB-KW"/>
</dbReference>
<dbReference type="EMBL" id="LN847245">
    <property type="protein sequence ID" value="CRI51229.1"/>
    <property type="molecule type" value="Genomic_DNA"/>
</dbReference>
<dbReference type="AlphaFoldDB" id="A0A0F7XGL4"/>
<reference evidence="1" key="1">
    <citation type="submission" date="2015-05" db="EMBL/GenBank/DDBJ databases">
        <authorList>
            <person name="Rattei Thomas"/>
        </authorList>
    </citation>
    <scope>NUCLEOTIDE SEQUENCE</scope>
    <source>
        <strain evidence="1">UZG1</strain>
    </source>
</reference>
<proteinExistence type="predicted"/>
<accession>A0A0F7XGL4</accession>
<name>A0A0F7XGL4_CHLPN</name>
<keyword evidence="1" id="KW-0804">Transcription</keyword>
<sequence>MLKCPERVSVKKKEDIPDLPNLIEIQIKSYKQFLQIGKLAREKEKISV</sequence>
<gene>
    <name evidence="1" type="ORF">BN1224_UZG1_A_00840</name>
</gene>
<evidence type="ECO:0000313" key="1">
    <source>
        <dbReference type="EMBL" id="CRI51229.1"/>
    </source>
</evidence>